<dbReference type="Proteomes" id="UP000694427">
    <property type="component" value="Unplaced"/>
</dbReference>
<keyword evidence="3 4" id="KW-0472">Membrane</keyword>
<reference evidence="6" key="2">
    <citation type="submission" date="2025-09" db="UniProtKB">
        <authorList>
            <consortium name="Ensembl"/>
        </authorList>
    </citation>
    <scope>IDENTIFICATION</scope>
</reference>
<comment type="subcellular location">
    <subcellularLocation>
        <location evidence="1">Endomembrane system</location>
    </subcellularLocation>
</comment>
<dbReference type="Ensembl" id="ENSCCRT00010072881.1">
    <property type="protein sequence ID" value="ENSCCRP00010066130.1"/>
    <property type="gene ID" value="ENSCCRG00010028448.1"/>
</dbReference>
<dbReference type="GO" id="GO:0012501">
    <property type="term" value="P:programmed cell death"/>
    <property type="evidence" value="ECO:0007669"/>
    <property type="project" value="InterPro"/>
</dbReference>
<keyword evidence="7" id="KW-1185">Reference proteome</keyword>
<dbReference type="Pfam" id="PF04598">
    <property type="entry name" value="Gasdermin"/>
    <property type="match status" value="1"/>
</dbReference>
<sequence length="140" mass="15630">MFAAATKNFVKQVGNTGRLVPVPSLSEADRYQPLSLVTRKRRRHFWKKTKYVFFGLTCILQVVSDECVTFTIFTGVSSYQLLNYEDKSDVALNGRLGNHLIHEVGVNVSGSDSVAVKASFGIVTKHEVEVPTLLRELNAR</sequence>
<proteinExistence type="inferred from homology"/>
<dbReference type="InterPro" id="IPR042377">
    <property type="entry name" value="GSDME"/>
</dbReference>
<name>A0A8C1LV17_CYPCA</name>
<comment type="similarity">
    <text evidence="2">Belongs to the gasdermin family.</text>
</comment>
<dbReference type="InterPro" id="IPR040460">
    <property type="entry name" value="Gasdermin_pore"/>
</dbReference>
<dbReference type="GO" id="GO:0012505">
    <property type="term" value="C:endomembrane system"/>
    <property type="evidence" value="ECO:0007669"/>
    <property type="project" value="UniProtKB-SubCell"/>
</dbReference>
<dbReference type="GO" id="GO:0005737">
    <property type="term" value="C:cytoplasm"/>
    <property type="evidence" value="ECO:0007669"/>
    <property type="project" value="TreeGrafter"/>
</dbReference>
<evidence type="ECO:0000256" key="2">
    <source>
        <dbReference type="ARBA" id="ARBA00009279"/>
    </source>
</evidence>
<dbReference type="AlphaFoldDB" id="A0A8C1LV17"/>
<organism evidence="6 7">
    <name type="scientific">Cyprinus carpio</name>
    <name type="common">Common carp</name>
    <dbReference type="NCBI Taxonomy" id="7962"/>
    <lineage>
        <taxon>Eukaryota</taxon>
        <taxon>Metazoa</taxon>
        <taxon>Chordata</taxon>
        <taxon>Craniata</taxon>
        <taxon>Vertebrata</taxon>
        <taxon>Euteleostomi</taxon>
        <taxon>Actinopterygii</taxon>
        <taxon>Neopterygii</taxon>
        <taxon>Teleostei</taxon>
        <taxon>Ostariophysi</taxon>
        <taxon>Cypriniformes</taxon>
        <taxon>Cyprinidae</taxon>
        <taxon>Cyprininae</taxon>
        <taxon>Cyprinus</taxon>
    </lineage>
</organism>
<evidence type="ECO:0000256" key="1">
    <source>
        <dbReference type="ARBA" id="ARBA00004308"/>
    </source>
</evidence>
<evidence type="ECO:0000313" key="6">
    <source>
        <dbReference type="Ensembl" id="ENSCCRP00010066130.1"/>
    </source>
</evidence>
<dbReference type="PANTHER" id="PTHR15207:SF2">
    <property type="entry name" value="PEJVAKIN"/>
    <property type="match status" value="1"/>
</dbReference>
<keyword evidence="4" id="KW-0812">Transmembrane</keyword>
<keyword evidence="4" id="KW-1133">Transmembrane helix</keyword>
<feature type="domain" description="Gasdermin pore forming" evidence="5">
    <location>
        <begin position="1"/>
        <end position="136"/>
    </location>
</feature>
<feature type="transmembrane region" description="Helical" evidence="4">
    <location>
        <begin position="51"/>
        <end position="73"/>
    </location>
</feature>
<reference evidence="6" key="1">
    <citation type="submission" date="2025-08" db="UniProtKB">
        <authorList>
            <consortium name="Ensembl"/>
        </authorList>
    </citation>
    <scope>IDENTIFICATION</scope>
</reference>
<protein>
    <submittedName>
        <fullName evidence="6">Pejvakin</fullName>
    </submittedName>
</protein>
<dbReference type="PANTHER" id="PTHR15207">
    <property type="entry name" value="NONSYNDROMIC HEARING IMPAIRMENT PROTEIN"/>
    <property type="match status" value="1"/>
</dbReference>
<evidence type="ECO:0000256" key="3">
    <source>
        <dbReference type="ARBA" id="ARBA00023136"/>
    </source>
</evidence>
<evidence type="ECO:0000256" key="4">
    <source>
        <dbReference type="SAM" id="Phobius"/>
    </source>
</evidence>
<evidence type="ECO:0000259" key="5">
    <source>
        <dbReference type="Pfam" id="PF04598"/>
    </source>
</evidence>
<accession>A0A8C1LV17</accession>
<evidence type="ECO:0000313" key="7">
    <source>
        <dbReference type="Proteomes" id="UP000694427"/>
    </source>
</evidence>